<dbReference type="RefSeq" id="XP_027352904.1">
    <property type="nucleotide sequence ID" value="XM_027497103.1"/>
</dbReference>
<evidence type="ECO:0000259" key="10">
    <source>
        <dbReference type="Pfam" id="PF04535"/>
    </source>
</evidence>
<comment type="similarity">
    <text evidence="2 8">Belongs to the Casparian strip membrane proteins (CASP) family.</text>
</comment>
<sequence length="192" mass="21175">MADAKDSSMVDSKSSSTSPSQHQQHTSFFMAQDTLRILAILLSAASIVVMVTNTQTVLLFSIRFQAHFYYSPSFKFFVAANGVVTALSLLTLIVKLLMRQQASRRKDYYFVLITHDIVMTVLLIAGCAAATAIGYVGQFGEEHVGWQPVCDHVRKFCRTNLVSLLLSYVAFLAYLGVTILSAYKCIASSPNN</sequence>
<feature type="transmembrane region" description="Helical" evidence="8">
    <location>
        <begin position="161"/>
        <end position="183"/>
    </location>
</feature>
<protein>
    <recommendedName>
        <fullName evidence="8">CASP-like protein</fullName>
    </recommendedName>
</protein>
<reference evidence="11" key="1">
    <citation type="journal article" date="2019" name="Toxins">
        <title>Detection of Abrin-Like and Prepropulchellin-Like Toxin Genes and Transcripts Using Whole Genome Sequencing and Full-Length Transcript Sequencing of Abrus precatorius.</title>
        <authorList>
            <person name="Hovde B.T."/>
            <person name="Daligault H.E."/>
            <person name="Hanschen E.R."/>
            <person name="Kunde Y.A."/>
            <person name="Johnson M.B."/>
            <person name="Starkenburg S.R."/>
            <person name="Johnson S.L."/>
        </authorList>
    </citation>
    <scope>NUCLEOTIDE SEQUENCE [LARGE SCALE GENOMIC DNA]</scope>
</reference>
<evidence type="ECO:0000256" key="6">
    <source>
        <dbReference type="ARBA" id="ARBA00022989"/>
    </source>
</evidence>
<organism evidence="11 12">
    <name type="scientific">Abrus precatorius</name>
    <name type="common">Indian licorice</name>
    <name type="synonym">Glycine abrus</name>
    <dbReference type="NCBI Taxonomy" id="3816"/>
    <lineage>
        <taxon>Eukaryota</taxon>
        <taxon>Viridiplantae</taxon>
        <taxon>Streptophyta</taxon>
        <taxon>Embryophyta</taxon>
        <taxon>Tracheophyta</taxon>
        <taxon>Spermatophyta</taxon>
        <taxon>Magnoliopsida</taxon>
        <taxon>eudicotyledons</taxon>
        <taxon>Gunneridae</taxon>
        <taxon>Pentapetalae</taxon>
        <taxon>rosids</taxon>
        <taxon>fabids</taxon>
        <taxon>Fabales</taxon>
        <taxon>Fabaceae</taxon>
        <taxon>Papilionoideae</taxon>
        <taxon>50 kb inversion clade</taxon>
        <taxon>NPAAA clade</taxon>
        <taxon>indigoferoid/millettioid clade</taxon>
        <taxon>Abreae</taxon>
        <taxon>Abrus</taxon>
    </lineage>
</organism>
<dbReference type="PANTHER" id="PTHR36488">
    <property type="entry name" value="CASP-LIKE PROTEIN 1U1"/>
    <property type="match status" value="1"/>
</dbReference>
<evidence type="ECO:0000256" key="9">
    <source>
        <dbReference type="SAM" id="MobiDB-lite"/>
    </source>
</evidence>
<evidence type="ECO:0000256" key="4">
    <source>
        <dbReference type="ARBA" id="ARBA00022475"/>
    </source>
</evidence>
<dbReference type="InterPro" id="IPR044173">
    <property type="entry name" value="CASPL"/>
</dbReference>
<feature type="transmembrane region" description="Helical" evidence="8">
    <location>
        <begin position="74"/>
        <end position="97"/>
    </location>
</feature>
<evidence type="ECO:0000256" key="1">
    <source>
        <dbReference type="ARBA" id="ARBA00004651"/>
    </source>
</evidence>
<feature type="domain" description="Casparian strip membrane protein" evidence="10">
    <location>
        <begin position="31"/>
        <end position="173"/>
    </location>
</feature>
<evidence type="ECO:0000256" key="3">
    <source>
        <dbReference type="ARBA" id="ARBA00011489"/>
    </source>
</evidence>
<dbReference type="PANTHER" id="PTHR36488:SF8">
    <property type="entry name" value="CASP-LIKE PROTEIN 1U1"/>
    <property type="match status" value="1"/>
</dbReference>
<keyword evidence="5 8" id="KW-0812">Transmembrane</keyword>
<evidence type="ECO:0000256" key="7">
    <source>
        <dbReference type="ARBA" id="ARBA00023136"/>
    </source>
</evidence>
<dbReference type="GeneID" id="113863501"/>
<keyword evidence="7 8" id="KW-0472">Membrane</keyword>
<evidence type="ECO:0000256" key="5">
    <source>
        <dbReference type="ARBA" id="ARBA00022692"/>
    </source>
</evidence>
<dbReference type="KEGG" id="aprc:113863501"/>
<dbReference type="InterPro" id="IPR006459">
    <property type="entry name" value="CASP/CASPL"/>
</dbReference>
<feature type="compositionally biased region" description="Low complexity" evidence="9">
    <location>
        <begin position="9"/>
        <end position="24"/>
    </location>
</feature>
<comment type="subunit">
    <text evidence="3 8">Homodimer and heterodimers.</text>
</comment>
<dbReference type="AlphaFoldDB" id="A0A8B8LDR5"/>
<keyword evidence="11" id="KW-1185">Reference proteome</keyword>
<dbReference type="GO" id="GO:0005886">
    <property type="term" value="C:plasma membrane"/>
    <property type="evidence" value="ECO:0007669"/>
    <property type="project" value="UniProtKB-SubCell"/>
</dbReference>
<keyword evidence="4 8" id="KW-1003">Cell membrane</keyword>
<dbReference type="Proteomes" id="UP000694853">
    <property type="component" value="Unplaced"/>
</dbReference>
<proteinExistence type="inferred from homology"/>
<dbReference type="InterPro" id="IPR006702">
    <property type="entry name" value="CASP_dom"/>
</dbReference>
<name>A0A8B8LDR5_ABRPR</name>
<evidence type="ECO:0000313" key="12">
    <source>
        <dbReference type="RefSeq" id="XP_027352904.1"/>
    </source>
</evidence>
<gene>
    <name evidence="12" type="primary">LOC113863501</name>
</gene>
<evidence type="ECO:0000256" key="2">
    <source>
        <dbReference type="ARBA" id="ARBA00007651"/>
    </source>
</evidence>
<dbReference type="OrthoDB" id="992805at2759"/>
<dbReference type="Pfam" id="PF04535">
    <property type="entry name" value="CASP_dom"/>
    <property type="match status" value="1"/>
</dbReference>
<comment type="subcellular location">
    <subcellularLocation>
        <location evidence="1 8">Cell membrane</location>
        <topology evidence="1 8">Multi-pass membrane protein</topology>
    </subcellularLocation>
</comment>
<keyword evidence="6 8" id="KW-1133">Transmembrane helix</keyword>
<reference evidence="12" key="2">
    <citation type="submission" date="2025-08" db="UniProtKB">
        <authorList>
            <consortium name="RefSeq"/>
        </authorList>
    </citation>
    <scope>IDENTIFICATION</scope>
    <source>
        <tissue evidence="12">Young leaves</tissue>
    </source>
</reference>
<evidence type="ECO:0000313" key="11">
    <source>
        <dbReference type="Proteomes" id="UP000694853"/>
    </source>
</evidence>
<feature type="region of interest" description="Disordered" evidence="9">
    <location>
        <begin position="1"/>
        <end position="24"/>
    </location>
</feature>
<dbReference type="NCBIfam" id="TIGR01569">
    <property type="entry name" value="A_tha_TIGR01569"/>
    <property type="match status" value="1"/>
</dbReference>
<feature type="transmembrane region" description="Helical" evidence="8">
    <location>
        <begin position="37"/>
        <end position="62"/>
    </location>
</feature>
<feature type="transmembrane region" description="Helical" evidence="8">
    <location>
        <begin position="109"/>
        <end position="136"/>
    </location>
</feature>
<accession>A0A8B8LDR5</accession>
<evidence type="ECO:0000256" key="8">
    <source>
        <dbReference type="RuleBase" id="RU361233"/>
    </source>
</evidence>